<dbReference type="Proteomes" id="UP000077961">
    <property type="component" value="Unassembled WGS sequence"/>
</dbReference>
<dbReference type="AlphaFoldDB" id="A0A1A9NGX8"/>
<evidence type="ECO:0000313" key="9">
    <source>
        <dbReference type="Proteomes" id="UP000077961"/>
    </source>
</evidence>
<sequence>MFSASAIALLAAGIVVVLITPGPTNTLLASAGLRQGMRRSLPLIAAELGGYLVSISVWGRFLVQAAQALPWLPSTLRVAAGVYIAYLAVAMWRAAVALPDSTQRASGMRTLFVATLLNPKGLLFAGTIFPAAAFASLPAYVFAMLIFACLLVPIALAWIAFGAALGSGKLAWLSPVTMQRGASIVLGAFSLSLAWNVLH</sequence>
<keyword evidence="5 6" id="KW-0472">Membrane</keyword>
<dbReference type="EMBL" id="LXKA01000011">
    <property type="protein sequence ID" value="OAJ65737.1"/>
    <property type="molecule type" value="Genomic_DNA"/>
</dbReference>
<feature type="transmembrane region" description="Helical" evidence="6">
    <location>
        <begin position="181"/>
        <end position="198"/>
    </location>
</feature>
<feature type="transmembrane region" description="Helical" evidence="6">
    <location>
        <begin position="6"/>
        <end position="28"/>
    </location>
</feature>
<evidence type="ECO:0000256" key="3">
    <source>
        <dbReference type="ARBA" id="ARBA00022692"/>
    </source>
</evidence>
<organism evidence="8 10">
    <name type="scientific">Paraburkholderia ginsengiterrae</name>
    <dbReference type="NCBI Taxonomy" id="1462993"/>
    <lineage>
        <taxon>Bacteria</taxon>
        <taxon>Pseudomonadati</taxon>
        <taxon>Pseudomonadota</taxon>
        <taxon>Betaproteobacteria</taxon>
        <taxon>Burkholderiales</taxon>
        <taxon>Burkholderiaceae</taxon>
        <taxon>Paraburkholderia</taxon>
    </lineage>
</organism>
<feature type="transmembrane region" description="Helical" evidence="6">
    <location>
        <begin position="78"/>
        <end position="98"/>
    </location>
</feature>
<comment type="subcellular location">
    <subcellularLocation>
        <location evidence="1">Cell membrane</location>
        <topology evidence="1">Multi-pass membrane protein</topology>
    </subcellularLocation>
</comment>
<dbReference type="OrthoDB" id="6710777at2"/>
<keyword evidence="4 6" id="KW-1133">Transmembrane helix</keyword>
<name>A0A1A9NGX8_9BURK</name>
<dbReference type="GO" id="GO:0033228">
    <property type="term" value="P:cysteine export across plasma membrane"/>
    <property type="evidence" value="ECO:0007669"/>
    <property type="project" value="TreeGrafter"/>
</dbReference>
<evidence type="ECO:0000256" key="5">
    <source>
        <dbReference type="ARBA" id="ARBA00023136"/>
    </source>
</evidence>
<keyword evidence="9" id="KW-1185">Reference proteome</keyword>
<evidence type="ECO:0000313" key="10">
    <source>
        <dbReference type="Proteomes" id="UP000078116"/>
    </source>
</evidence>
<dbReference type="RefSeq" id="WP_064271140.1">
    <property type="nucleotide sequence ID" value="NZ_LXJZ01000209.1"/>
</dbReference>
<reference evidence="9 10" key="1">
    <citation type="submission" date="2016-04" db="EMBL/GenBank/DDBJ databases">
        <title>Reclassification of Paraburkholderia panaciterrae (Farh et al. 2015) Dobritsa &amp; Samadpour 2016 as a later homotypic synonym of Paraburkholderia ginsengiterrae (Farh et al. 2015) Dobritsa &amp; Samadpour 2016.</title>
        <authorList>
            <person name="Dobritsa A.P."/>
            <person name="Kutumbaka K."/>
            <person name="Samadpour M."/>
        </authorList>
    </citation>
    <scope>NUCLEOTIDE SEQUENCE [LARGE SCALE GENOMIC DNA]</scope>
    <source>
        <strain evidence="8 10">DCY85</strain>
        <strain evidence="7 9">DCY85-1</strain>
    </source>
</reference>
<evidence type="ECO:0000256" key="6">
    <source>
        <dbReference type="SAM" id="Phobius"/>
    </source>
</evidence>
<dbReference type="GO" id="GO:0005886">
    <property type="term" value="C:plasma membrane"/>
    <property type="evidence" value="ECO:0007669"/>
    <property type="project" value="UniProtKB-SubCell"/>
</dbReference>
<evidence type="ECO:0000256" key="4">
    <source>
        <dbReference type="ARBA" id="ARBA00022989"/>
    </source>
</evidence>
<gene>
    <name evidence="7" type="ORF">A6V36_10580</name>
    <name evidence="8" type="ORF">A6V37_12260</name>
</gene>
<feature type="transmembrane region" description="Helical" evidence="6">
    <location>
        <begin position="110"/>
        <end position="133"/>
    </location>
</feature>
<dbReference type="EMBL" id="LXJZ01000209">
    <property type="protein sequence ID" value="OAJ53896.1"/>
    <property type="molecule type" value="Genomic_DNA"/>
</dbReference>
<evidence type="ECO:0000313" key="8">
    <source>
        <dbReference type="EMBL" id="OAJ65737.1"/>
    </source>
</evidence>
<dbReference type="Proteomes" id="UP000078116">
    <property type="component" value="Unassembled WGS sequence"/>
</dbReference>
<proteinExistence type="predicted"/>
<dbReference type="InterPro" id="IPR001123">
    <property type="entry name" value="LeuE-type"/>
</dbReference>
<dbReference type="PANTHER" id="PTHR30086">
    <property type="entry name" value="ARGININE EXPORTER PROTEIN ARGO"/>
    <property type="match status" value="1"/>
</dbReference>
<dbReference type="STRING" id="1462993.A6V36_10580"/>
<protein>
    <submittedName>
        <fullName evidence="8">Multidrug transporter MatE</fullName>
    </submittedName>
</protein>
<evidence type="ECO:0000256" key="2">
    <source>
        <dbReference type="ARBA" id="ARBA00022475"/>
    </source>
</evidence>
<accession>A0A1A9NGX8</accession>
<dbReference type="PANTHER" id="PTHR30086:SF20">
    <property type="entry name" value="ARGININE EXPORTER PROTEIN ARGO-RELATED"/>
    <property type="match status" value="1"/>
</dbReference>
<feature type="transmembrane region" description="Helical" evidence="6">
    <location>
        <begin position="40"/>
        <end position="58"/>
    </location>
</feature>
<dbReference type="Pfam" id="PF01810">
    <property type="entry name" value="LysE"/>
    <property type="match status" value="1"/>
</dbReference>
<comment type="caution">
    <text evidence="8">The sequence shown here is derived from an EMBL/GenBank/DDBJ whole genome shotgun (WGS) entry which is preliminary data.</text>
</comment>
<evidence type="ECO:0000313" key="7">
    <source>
        <dbReference type="EMBL" id="OAJ53896.1"/>
    </source>
</evidence>
<keyword evidence="3 6" id="KW-0812">Transmembrane</keyword>
<dbReference type="GO" id="GO:0015171">
    <property type="term" value="F:amino acid transmembrane transporter activity"/>
    <property type="evidence" value="ECO:0007669"/>
    <property type="project" value="TreeGrafter"/>
</dbReference>
<keyword evidence="2" id="KW-1003">Cell membrane</keyword>
<evidence type="ECO:0000256" key="1">
    <source>
        <dbReference type="ARBA" id="ARBA00004651"/>
    </source>
</evidence>
<feature type="transmembrane region" description="Helical" evidence="6">
    <location>
        <begin position="139"/>
        <end position="161"/>
    </location>
</feature>